<feature type="transmembrane region" description="Helical" evidence="4">
    <location>
        <begin position="1288"/>
        <end position="1314"/>
    </location>
</feature>
<feature type="coiled-coil region" evidence="2">
    <location>
        <begin position="1658"/>
        <end position="1692"/>
    </location>
</feature>
<feature type="transmembrane region" description="Helical" evidence="4">
    <location>
        <begin position="1453"/>
        <end position="1474"/>
    </location>
</feature>
<feature type="region of interest" description="Disordered" evidence="3">
    <location>
        <begin position="541"/>
        <end position="616"/>
    </location>
</feature>
<organism evidence="5 6">
    <name type="scientific">Cylindrotheca closterium</name>
    <dbReference type="NCBI Taxonomy" id="2856"/>
    <lineage>
        <taxon>Eukaryota</taxon>
        <taxon>Sar</taxon>
        <taxon>Stramenopiles</taxon>
        <taxon>Ochrophyta</taxon>
        <taxon>Bacillariophyta</taxon>
        <taxon>Bacillariophyceae</taxon>
        <taxon>Bacillariophycidae</taxon>
        <taxon>Bacillariales</taxon>
        <taxon>Bacillariaceae</taxon>
        <taxon>Cylindrotheca</taxon>
    </lineage>
</organism>
<dbReference type="Proteomes" id="UP001295423">
    <property type="component" value="Unassembled WGS sequence"/>
</dbReference>
<evidence type="ECO:0008006" key="7">
    <source>
        <dbReference type="Google" id="ProtNLM"/>
    </source>
</evidence>
<evidence type="ECO:0000256" key="3">
    <source>
        <dbReference type="SAM" id="MobiDB-lite"/>
    </source>
</evidence>
<feature type="transmembrane region" description="Helical" evidence="4">
    <location>
        <begin position="1335"/>
        <end position="1356"/>
    </location>
</feature>
<evidence type="ECO:0000256" key="1">
    <source>
        <dbReference type="ARBA" id="ARBA00022737"/>
    </source>
</evidence>
<feature type="transmembrane region" description="Helical" evidence="4">
    <location>
        <begin position="1251"/>
        <end position="1268"/>
    </location>
</feature>
<keyword evidence="4" id="KW-0812">Transmembrane</keyword>
<name>A0AAD2FHU3_9STRA</name>
<reference evidence="5" key="1">
    <citation type="submission" date="2023-08" db="EMBL/GenBank/DDBJ databases">
        <authorList>
            <person name="Audoor S."/>
            <person name="Bilcke G."/>
        </authorList>
    </citation>
    <scope>NUCLEOTIDE SEQUENCE</scope>
</reference>
<gene>
    <name evidence="5" type="ORF">CYCCA115_LOCUS3053</name>
</gene>
<keyword evidence="2" id="KW-0175">Coiled coil</keyword>
<keyword evidence="1" id="KW-0677">Repeat</keyword>
<evidence type="ECO:0000313" key="5">
    <source>
        <dbReference type="EMBL" id="CAJ1932869.1"/>
    </source>
</evidence>
<feature type="compositionally biased region" description="Basic residues" evidence="3">
    <location>
        <begin position="436"/>
        <end position="450"/>
    </location>
</feature>
<sequence length="1697" mass="188651">MVMTIDDMDIPRKPSTMTPMRARSPSRPPPPEIKDDDSSTLSGEGDDSKMPMTIDEMDIPRKPSAASPSRPRQPLVPLADSDDSSTLPAAEGEDTYEPAGRGESKMIMTIDDMAIPRKPSSSPPRQPLVPLADSDDSSTLPAAEGEDTYEPAGRGDSKMIMTIDDRAIPRKPSSSPPRKQLVPLADSDDSSTLPAAEGEDTYEPAGRGDSKMTMTIDDMAIPRKPSSNTPMRPLAPPRALPLPQLSDDDSSTLPEEEPKRVMTIDDMTIPRKPSSMPSMSPTRARSRSPARPRTPPQMKDDDSSTLPGEGEDTFEIPNNEGEYKIAQKIQPQNKKAGRGLVSFSLSGGPLFSPKSRKYMEKIHDPTNDDDVSSLEESNRSLGFDMSDDFPIPAVRGNTTGLAAQAVPLRRSQLEDEENGALGEVGDTFDMEDVKPAKKRGFNLRGNRRVSRMGIGNKSPKKSPKNSRSPKNSPKKSPSKVDSANGDFVARMTSAELKARRKELEYGDDSSTMGGLGDTLELVETEPKKKRVFNLRGNKRVSLLGGFGKSNNGSSDDDDDEEETDEFNLAPLTAEAMSRRRKELEYGDDSSTVGGEGDTLEPVEAKPKRGMSKMVSFSMSSGPASLIGKLSPKRNKKTLGGLKEGVSDDESDDLLGGLSSKSRTISHSGVNMAGGIGVGKVPNSPMVPPSPIQVSRRRKPRRRVKRGGMVTTPSSMNLGEVMSNPFTTEDMEEVNRAQSRRGSVSSVVSASELSQETDLHKALADEDATMEQLNYLLQNEPAAASIHDHDGKLPLHIVAENEQLHLNLGQALDDFILEDLIHRNRRALITTNYAGEFPFVGGIREWVDNINEVAENNIPDLSTFESKKAESPKPMGGRRRMSLLGAFGAGPKEPDSDDSSELALVAPNNDVEDPAKKEEILRDLAEHLIPWNVFIDDLALWSIDMLSMLIEREPLKAMWTIKIVDTVASIPCFLKTVLLIDDDEQRKHVLQSRLLHEVMLHEKSMGPWLVYLITSDDEVAQDRAVMYLQLMTVIEGKMAAAHRSTFSTRLSGAFKSADNQFFERKNKVYTKAAELPGIIPSFMQFNSSNFSKCSTSSIVQFILDKKLFEPKSLTVILFDVFFLTMAVVLFTLCSNEVFKLISNMRYSPMLTFAVNQTAYNLCEDGTLGRDDHTCLYYNEKQANGDPFNIGSVSLFRPTFDCDLECQICKGLGNFEGDATKGGSIIEYSGEEALSEEFLFTCYAIGDRYPIDTFLIFCVMALSFNCLYFMSRSLAAWGRVPRKYLAAQFFFVFTVVDTVSIIFPVVLVIIFLLFIYQTDKYTGIGDGNYVPLKIYEVWMYEAEWLSAASAGCVGFLYLKILMYFKVLNQYTATFIFALGEVVKDIFWFFWIMVVIIFAFSQMFYTTLSCKEGFCKADFGQSESPYNFFSDSLLITYSILLGEFDLEQYNSPFTTILFVLYTFGIVIVVLNFLIAIVGDSFDKSMIKIESHFGRARLMFMVELSAFQSYAKVPFRVKKQNYRRFLLGGNWKGCISYIILSAGLVSGFVLLIINKDLVTKSSTPVIAMIGVTLGLMILSPFIWKLGLVRFLVHSSLLSPVRRGVGKLLIMFFRVILGKSILSERSEKDQKDWGGRLKHIVGAIDEKIRESEALTLSTIAENDERQNRIIEKMELRMENLEEDVSDMKKMLIKIQKMLEEQG</sequence>
<dbReference type="GO" id="GO:0005216">
    <property type="term" value="F:monoatomic ion channel activity"/>
    <property type="evidence" value="ECO:0007669"/>
    <property type="project" value="InterPro"/>
</dbReference>
<feature type="compositionally biased region" description="Low complexity" evidence="3">
    <location>
        <begin position="62"/>
        <end position="73"/>
    </location>
</feature>
<feature type="region of interest" description="Disordered" evidence="3">
    <location>
        <begin position="625"/>
        <end position="644"/>
    </location>
</feature>
<keyword evidence="6" id="KW-1185">Reference proteome</keyword>
<comment type="caution">
    <text evidence="5">The sequence shown here is derived from an EMBL/GenBank/DDBJ whole genome shotgun (WGS) entry which is preliminary data.</text>
</comment>
<feature type="compositionally biased region" description="Basic and acidic residues" evidence="3">
    <location>
        <begin position="153"/>
        <end position="168"/>
    </location>
</feature>
<keyword evidence="4" id="KW-0472">Membrane</keyword>
<evidence type="ECO:0000313" key="6">
    <source>
        <dbReference type="Proteomes" id="UP001295423"/>
    </source>
</evidence>
<dbReference type="EMBL" id="CAKOGP040000224">
    <property type="protein sequence ID" value="CAJ1932869.1"/>
    <property type="molecule type" value="Genomic_DNA"/>
</dbReference>
<feature type="region of interest" description="Disordered" evidence="3">
    <location>
        <begin position="676"/>
        <end position="721"/>
    </location>
</feature>
<feature type="region of interest" description="Disordered" evidence="3">
    <location>
        <begin position="500"/>
        <end position="521"/>
    </location>
</feature>
<feature type="compositionally biased region" description="Acidic residues" evidence="3">
    <location>
        <begin position="554"/>
        <end position="565"/>
    </location>
</feature>
<feature type="region of interest" description="Disordered" evidence="3">
    <location>
        <begin position="1"/>
        <end position="322"/>
    </location>
</feature>
<evidence type="ECO:0000256" key="4">
    <source>
        <dbReference type="SAM" id="Phobius"/>
    </source>
</evidence>
<dbReference type="GO" id="GO:0005886">
    <property type="term" value="C:plasma membrane"/>
    <property type="evidence" value="ECO:0007669"/>
    <property type="project" value="TreeGrafter"/>
</dbReference>
<dbReference type="GO" id="GO:0098703">
    <property type="term" value="P:calcium ion import across plasma membrane"/>
    <property type="evidence" value="ECO:0007669"/>
    <property type="project" value="TreeGrafter"/>
</dbReference>
<proteinExistence type="predicted"/>
<feature type="region of interest" description="Disordered" evidence="3">
    <location>
        <begin position="408"/>
        <end position="488"/>
    </location>
</feature>
<protein>
    <recommendedName>
        <fullName evidence="7">Ion transport domain-containing protein</fullName>
    </recommendedName>
</protein>
<feature type="compositionally biased region" description="Low complexity" evidence="3">
    <location>
        <begin position="170"/>
        <end position="179"/>
    </location>
</feature>
<dbReference type="InterPro" id="IPR024862">
    <property type="entry name" value="TRPV"/>
</dbReference>
<feature type="transmembrane region" description="Helical" evidence="4">
    <location>
        <begin position="1531"/>
        <end position="1549"/>
    </location>
</feature>
<feature type="transmembrane region" description="Helical" evidence="4">
    <location>
        <begin position="1114"/>
        <end position="1137"/>
    </location>
</feature>
<feature type="compositionally biased region" description="Basic residues" evidence="3">
    <location>
        <begin position="694"/>
        <end position="705"/>
    </location>
</feature>
<dbReference type="PANTHER" id="PTHR10582:SF2">
    <property type="entry name" value="INACTIVE"/>
    <property type="match status" value="1"/>
</dbReference>
<accession>A0AAD2FHU3</accession>
<feature type="transmembrane region" description="Helical" evidence="4">
    <location>
        <begin position="1383"/>
        <end position="1402"/>
    </location>
</feature>
<feature type="transmembrane region" description="Helical" evidence="4">
    <location>
        <begin position="1561"/>
        <end position="1579"/>
    </location>
</feature>
<evidence type="ECO:0000256" key="2">
    <source>
        <dbReference type="SAM" id="Coils"/>
    </source>
</evidence>
<feature type="compositionally biased region" description="Low complexity" evidence="3">
    <location>
        <begin position="270"/>
        <end position="283"/>
    </location>
</feature>
<keyword evidence="4" id="KW-1133">Transmembrane helix</keyword>
<dbReference type="PANTHER" id="PTHR10582">
    <property type="entry name" value="TRANSIENT RECEPTOR POTENTIAL ION CHANNEL PROTEIN"/>
    <property type="match status" value="1"/>
</dbReference>